<dbReference type="RefSeq" id="WP_317941766.1">
    <property type="nucleotide sequence ID" value="NZ_JAUBDI010000001.1"/>
</dbReference>
<comment type="caution">
    <text evidence="3">The sequence shown here is derived from an EMBL/GenBank/DDBJ whole genome shotgun (WGS) entry which is preliminary data.</text>
</comment>
<dbReference type="Pfam" id="PF00188">
    <property type="entry name" value="CAP"/>
    <property type="match status" value="1"/>
</dbReference>
<dbReference type="Gene3D" id="3.40.33.10">
    <property type="entry name" value="CAP"/>
    <property type="match status" value="1"/>
</dbReference>
<gene>
    <name evidence="3" type="ORF">QT711_01765</name>
</gene>
<dbReference type="InterPro" id="IPR029410">
    <property type="entry name" value="CAP_assoc"/>
</dbReference>
<accession>A0ABU4G6D7</accession>
<dbReference type="SUPFAM" id="SSF55797">
    <property type="entry name" value="PR-1-like"/>
    <property type="match status" value="1"/>
</dbReference>
<feature type="domain" description="CAP-associated" evidence="2">
    <location>
        <begin position="67"/>
        <end position="203"/>
    </location>
</feature>
<evidence type="ECO:0000259" key="2">
    <source>
        <dbReference type="Pfam" id="PF14504"/>
    </source>
</evidence>
<keyword evidence="4" id="KW-1185">Reference proteome</keyword>
<name>A0ABU4G6D7_9BACL</name>
<dbReference type="Pfam" id="PF14504">
    <property type="entry name" value="CAP_assoc_N"/>
    <property type="match status" value="1"/>
</dbReference>
<dbReference type="Proteomes" id="UP001282284">
    <property type="component" value="Unassembled WGS sequence"/>
</dbReference>
<dbReference type="InterPro" id="IPR035940">
    <property type="entry name" value="CAP_sf"/>
</dbReference>
<dbReference type="PANTHER" id="PTHR31157">
    <property type="entry name" value="SCP DOMAIN-CONTAINING PROTEIN"/>
    <property type="match status" value="1"/>
</dbReference>
<feature type="domain" description="SCP" evidence="1">
    <location>
        <begin position="235"/>
        <end position="341"/>
    </location>
</feature>
<dbReference type="PANTHER" id="PTHR31157:SF26">
    <property type="entry name" value="SCP-LIKE EXTRACELLULAR PROTEIN"/>
    <property type="match status" value="1"/>
</dbReference>
<reference evidence="3 4" key="1">
    <citation type="submission" date="2023-06" db="EMBL/GenBank/DDBJ databases">
        <title>Sporosarcina sp. nov., isolated from Korean traditional fermented seafood 'Jeotgal'.</title>
        <authorList>
            <person name="Yang A.I."/>
            <person name="Shin N.-R."/>
        </authorList>
    </citation>
    <scope>NUCLEOTIDE SEQUENCE [LARGE SCALE GENOMIC DNA]</scope>
    <source>
        <strain evidence="3 4">KCTC13119</strain>
    </source>
</reference>
<dbReference type="InterPro" id="IPR014044">
    <property type="entry name" value="CAP_dom"/>
</dbReference>
<proteinExistence type="predicted"/>
<dbReference type="CDD" id="cd05379">
    <property type="entry name" value="CAP_bacterial"/>
    <property type="match status" value="1"/>
</dbReference>
<sequence length="361" mass="41081">MKVFWKIGLSLIVLLTVFYFLDSRVKENEPLESPVNHGTAIPVIDKELEGQVVGPERPKTGLSTLVGQSTAILLQQFGEPDRIEPSTYAYDWWIYNTTVNMMVGIEKEKVNQVFSADVSANLSPFEVGQNVQDIFRFSIIESEVNVQIENNLYTFSLSNQDIMDRMLIKYEDLFAQVYVDAEQQKIVGIRFIDPTTLIIHQPYDMEYMGELVASQPPSSTIQIEVDRANERQIVELTNYFRDQSGVPVVEYDYWLTVLAQEHSKDMAIEKYFSHESPSSGNLSERLKSAEIEHKKAGENIATNYVDAIEAVHGWLNSPAHRSVLLDPDVTDIGTGAYGKYYTQVLIKTEKKEKSDSNFIRN</sequence>
<evidence type="ECO:0000313" key="3">
    <source>
        <dbReference type="EMBL" id="MDW0111895.1"/>
    </source>
</evidence>
<dbReference type="EMBL" id="JAUBDI010000001">
    <property type="protein sequence ID" value="MDW0111895.1"/>
    <property type="molecule type" value="Genomic_DNA"/>
</dbReference>
<evidence type="ECO:0000259" key="1">
    <source>
        <dbReference type="Pfam" id="PF00188"/>
    </source>
</evidence>
<protein>
    <submittedName>
        <fullName evidence="3">CAP-associated domain-containing protein</fullName>
    </submittedName>
</protein>
<organism evidence="3 4">
    <name type="scientific">Sporosarcina saromensis</name>
    <dbReference type="NCBI Taxonomy" id="359365"/>
    <lineage>
        <taxon>Bacteria</taxon>
        <taxon>Bacillati</taxon>
        <taxon>Bacillota</taxon>
        <taxon>Bacilli</taxon>
        <taxon>Bacillales</taxon>
        <taxon>Caryophanaceae</taxon>
        <taxon>Sporosarcina</taxon>
    </lineage>
</organism>
<evidence type="ECO:0000313" key="4">
    <source>
        <dbReference type="Proteomes" id="UP001282284"/>
    </source>
</evidence>